<evidence type="ECO:0000313" key="1">
    <source>
        <dbReference type="EMBL" id="PTQ35326.1"/>
    </source>
</evidence>
<reference evidence="2" key="1">
    <citation type="journal article" date="2017" name="Cell">
        <title>Insights into land plant evolution garnered from the Marchantia polymorpha genome.</title>
        <authorList>
            <person name="Bowman J.L."/>
            <person name="Kohchi T."/>
            <person name="Yamato K.T."/>
            <person name="Jenkins J."/>
            <person name="Shu S."/>
            <person name="Ishizaki K."/>
            <person name="Yamaoka S."/>
            <person name="Nishihama R."/>
            <person name="Nakamura Y."/>
            <person name="Berger F."/>
            <person name="Adam C."/>
            <person name="Aki S.S."/>
            <person name="Althoff F."/>
            <person name="Araki T."/>
            <person name="Arteaga-Vazquez M.A."/>
            <person name="Balasubrmanian S."/>
            <person name="Barry K."/>
            <person name="Bauer D."/>
            <person name="Boehm C.R."/>
            <person name="Briginshaw L."/>
            <person name="Caballero-Perez J."/>
            <person name="Catarino B."/>
            <person name="Chen F."/>
            <person name="Chiyoda S."/>
            <person name="Chovatia M."/>
            <person name="Davies K.M."/>
            <person name="Delmans M."/>
            <person name="Demura T."/>
            <person name="Dierschke T."/>
            <person name="Dolan L."/>
            <person name="Dorantes-Acosta A.E."/>
            <person name="Eklund D.M."/>
            <person name="Florent S.N."/>
            <person name="Flores-Sandoval E."/>
            <person name="Fujiyama A."/>
            <person name="Fukuzawa H."/>
            <person name="Galik B."/>
            <person name="Grimanelli D."/>
            <person name="Grimwood J."/>
            <person name="Grossniklaus U."/>
            <person name="Hamada T."/>
            <person name="Haseloff J."/>
            <person name="Hetherington A.J."/>
            <person name="Higo A."/>
            <person name="Hirakawa Y."/>
            <person name="Hundley H.N."/>
            <person name="Ikeda Y."/>
            <person name="Inoue K."/>
            <person name="Inoue S.I."/>
            <person name="Ishida S."/>
            <person name="Jia Q."/>
            <person name="Kakita M."/>
            <person name="Kanazawa T."/>
            <person name="Kawai Y."/>
            <person name="Kawashima T."/>
            <person name="Kennedy M."/>
            <person name="Kinose K."/>
            <person name="Kinoshita T."/>
            <person name="Kohara Y."/>
            <person name="Koide E."/>
            <person name="Komatsu K."/>
            <person name="Kopischke S."/>
            <person name="Kubo M."/>
            <person name="Kyozuka J."/>
            <person name="Lagercrantz U."/>
            <person name="Lin S.S."/>
            <person name="Lindquist E."/>
            <person name="Lipzen A.M."/>
            <person name="Lu C.W."/>
            <person name="De Luna E."/>
            <person name="Martienssen R.A."/>
            <person name="Minamino N."/>
            <person name="Mizutani M."/>
            <person name="Mizutani M."/>
            <person name="Mochizuki N."/>
            <person name="Monte I."/>
            <person name="Mosher R."/>
            <person name="Nagasaki H."/>
            <person name="Nakagami H."/>
            <person name="Naramoto S."/>
            <person name="Nishitani K."/>
            <person name="Ohtani M."/>
            <person name="Okamoto T."/>
            <person name="Okumura M."/>
            <person name="Phillips J."/>
            <person name="Pollak B."/>
            <person name="Reinders A."/>
            <person name="Rovekamp M."/>
            <person name="Sano R."/>
            <person name="Sawa S."/>
            <person name="Schmid M.W."/>
            <person name="Shirakawa M."/>
            <person name="Solano R."/>
            <person name="Spunde A."/>
            <person name="Suetsugu N."/>
            <person name="Sugano S."/>
            <person name="Sugiyama A."/>
            <person name="Sun R."/>
            <person name="Suzuki Y."/>
            <person name="Takenaka M."/>
            <person name="Takezawa D."/>
            <person name="Tomogane H."/>
            <person name="Tsuzuki M."/>
            <person name="Ueda T."/>
            <person name="Umeda M."/>
            <person name="Ward J.M."/>
            <person name="Watanabe Y."/>
            <person name="Yazaki K."/>
            <person name="Yokoyama R."/>
            <person name="Yoshitake Y."/>
            <person name="Yotsui I."/>
            <person name="Zachgo S."/>
            <person name="Schmutz J."/>
        </authorList>
    </citation>
    <scope>NUCLEOTIDE SEQUENCE [LARGE SCALE GENOMIC DNA]</scope>
    <source>
        <strain evidence="2">Tak-1</strain>
    </source>
</reference>
<dbReference type="Gramene" id="Mp2g22620.1">
    <property type="protein sequence ID" value="Mp2g22620.1.cds"/>
    <property type="gene ID" value="Mp2g22620"/>
</dbReference>
<dbReference type="Proteomes" id="UP000244005">
    <property type="component" value="Unassembled WGS sequence"/>
</dbReference>
<accession>A0A2R6WNA6</accession>
<evidence type="ECO:0000313" key="2">
    <source>
        <dbReference type="Proteomes" id="UP000244005"/>
    </source>
</evidence>
<sequence>MVCYRNNSAGLRTIVGRCYCSCIFHERLQLTEPWDFVLARQKSMAAIGPAAYISRSQARYRPLLLTPSLIKFSLRSTDGSGWQSSEWLIARSPSSMHAW</sequence>
<keyword evidence="2" id="KW-1185">Reference proteome</keyword>
<name>A0A2R6WNA6_MARPO</name>
<proteinExistence type="predicted"/>
<protein>
    <submittedName>
        <fullName evidence="1">Uncharacterized protein</fullName>
    </submittedName>
</protein>
<dbReference type="EMBL" id="KZ772744">
    <property type="protein sequence ID" value="PTQ35326.1"/>
    <property type="molecule type" value="Genomic_DNA"/>
</dbReference>
<organism evidence="1 2">
    <name type="scientific">Marchantia polymorpha</name>
    <name type="common">Common liverwort</name>
    <name type="synonym">Marchantia aquatica</name>
    <dbReference type="NCBI Taxonomy" id="3197"/>
    <lineage>
        <taxon>Eukaryota</taxon>
        <taxon>Viridiplantae</taxon>
        <taxon>Streptophyta</taxon>
        <taxon>Embryophyta</taxon>
        <taxon>Marchantiophyta</taxon>
        <taxon>Marchantiopsida</taxon>
        <taxon>Marchantiidae</taxon>
        <taxon>Marchantiales</taxon>
        <taxon>Marchantiaceae</taxon>
        <taxon>Marchantia</taxon>
    </lineage>
</organism>
<dbReference type="AlphaFoldDB" id="A0A2R6WNA6"/>
<gene>
    <name evidence="1" type="ORF">MARPO_0072s0069</name>
</gene>